<sequence>MVVLNSITDPDMNSCFKHLNVYDNSKVFIQVNGTTVKPSQILKAYDDDTGCRFIKSCMVFAAYVGCLPSTSEFTSVCMDHLTRESFLKMVTNKTNDEFYIEHLDAPLNQFCMIIAAKVMTSEDLIYLQDTEHCKYAKYLEMMTPYDSHSAKQCLTTSDIVITKKNIMY</sequence>
<gene>
    <name evidence="1" type="primary">SWPV1-023</name>
</gene>
<evidence type="ECO:0000313" key="2">
    <source>
        <dbReference type="Proteomes" id="UP000315116"/>
    </source>
</evidence>
<evidence type="ECO:0000313" key="1">
    <source>
        <dbReference type="EMBL" id="ARF02640.1"/>
    </source>
</evidence>
<name>A0A1V0S7N9_CNPV</name>
<dbReference type="EMBL" id="KX857216">
    <property type="protein sequence ID" value="ARF02640.1"/>
    <property type="molecule type" value="Genomic_DNA"/>
</dbReference>
<organism evidence="1 2">
    <name type="scientific">Shearwaterpox virus</name>
    <dbReference type="NCBI Taxonomy" id="1974596"/>
    <lineage>
        <taxon>Viruses</taxon>
        <taxon>Varidnaviria</taxon>
        <taxon>Bamfordvirae</taxon>
        <taxon>Nucleocytoviricota</taxon>
        <taxon>Pokkesviricetes</taxon>
        <taxon>Chitovirales</taxon>
        <taxon>Poxviridae</taxon>
        <taxon>Chordopoxvirinae</taxon>
        <taxon>Avipoxvirus</taxon>
        <taxon>Avipoxvirus canarypox</taxon>
        <taxon>Canarypox virus</taxon>
    </lineage>
</organism>
<proteinExistence type="predicted"/>
<protein>
    <submittedName>
        <fullName evidence="1">SWPV1-023</fullName>
    </submittedName>
</protein>
<dbReference type="Proteomes" id="UP000315116">
    <property type="component" value="Segment"/>
</dbReference>
<accession>A0A1V0S7N9</accession>
<reference evidence="1 2" key="1">
    <citation type="journal article" date="2017" name="BMC Genomics">
        <title>Genomic characterization of two novel pathogenic avipoxviruses isolated from pacific shearwaters (Ardenna spp.).</title>
        <authorList>
            <person name="Sarker S."/>
            <person name="Das S."/>
            <person name="Lavers J.L."/>
            <person name="Hutton I."/>
            <person name="Helbig K."/>
            <person name="Imbery J."/>
            <person name="Upton C."/>
            <person name="Raidal S.R."/>
        </authorList>
    </citation>
    <scope>NUCLEOTIDE SEQUENCE [LARGE SCALE GENOMIC DNA]</scope>
    <source>
        <strain evidence="1 2">SWPV-1</strain>
    </source>
</reference>